<dbReference type="PANTHER" id="PTHR13395">
    <property type="entry name" value="SISTER CHROMATID COHESION PROTEIN DCC1-RELATED"/>
    <property type="match status" value="1"/>
</dbReference>
<dbReference type="Proteomes" id="UP000301737">
    <property type="component" value="Unassembled WGS sequence"/>
</dbReference>
<keyword evidence="4" id="KW-1185">Reference proteome</keyword>
<organism evidence="3 4">
    <name type="scientific">Zygosaccharomyces mellis</name>
    <dbReference type="NCBI Taxonomy" id="42258"/>
    <lineage>
        <taxon>Eukaryota</taxon>
        <taxon>Fungi</taxon>
        <taxon>Dikarya</taxon>
        <taxon>Ascomycota</taxon>
        <taxon>Saccharomycotina</taxon>
        <taxon>Saccharomycetes</taxon>
        <taxon>Saccharomycetales</taxon>
        <taxon>Saccharomycetaceae</taxon>
        <taxon>Zygosaccharomyces</taxon>
    </lineage>
</organism>
<comment type="similarity">
    <text evidence="1">Belongs to the DCC1 family.</text>
</comment>
<dbReference type="GO" id="GO:0000785">
    <property type="term" value="C:chromatin"/>
    <property type="evidence" value="ECO:0007669"/>
    <property type="project" value="TreeGrafter"/>
</dbReference>
<dbReference type="GO" id="GO:0034088">
    <property type="term" value="P:maintenance of mitotic sister chromatid cohesion"/>
    <property type="evidence" value="ECO:0007669"/>
    <property type="project" value="TreeGrafter"/>
</dbReference>
<keyword evidence="2" id="KW-0235">DNA replication</keyword>
<dbReference type="GO" id="GO:0031390">
    <property type="term" value="C:Ctf18 RFC-like complex"/>
    <property type="evidence" value="ECO:0007669"/>
    <property type="project" value="InterPro"/>
</dbReference>
<gene>
    <name evidence="3" type="ORF">ZYGM_003328</name>
</gene>
<dbReference type="Pfam" id="PF09724">
    <property type="entry name" value="Dcc1"/>
    <property type="match status" value="1"/>
</dbReference>
<proteinExistence type="inferred from homology"/>
<evidence type="ECO:0000313" key="4">
    <source>
        <dbReference type="Proteomes" id="UP000301737"/>
    </source>
</evidence>
<evidence type="ECO:0008006" key="5">
    <source>
        <dbReference type="Google" id="ProtNLM"/>
    </source>
</evidence>
<name>A0A4C2E5Q6_9SACH</name>
<reference evidence="3 4" key="1">
    <citation type="submission" date="2019-01" db="EMBL/GenBank/DDBJ databases">
        <title>Draft Genome Sequencing of Zygosaccharomyces mellis Ca-7.</title>
        <authorList>
            <person name="Shiwa Y."/>
            <person name="Kanesaki Y."/>
            <person name="Ishige T."/>
            <person name="Mura K."/>
            <person name="Hori T."/>
            <person name="Tamura T."/>
        </authorList>
    </citation>
    <scope>NUCLEOTIDE SEQUENCE [LARGE SCALE GENOMIC DNA]</scope>
    <source>
        <strain evidence="3 4">Ca-7</strain>
    </source>
</reference>
<sequence>MSLNLHERLSIDRSFRLLHLTPELLEVLKDPNSKLQFKAAGNDEDDGDVVLCSREKTWLLRQKNHSNTTMLMHEFTSEQETPLETTFGLPSPMSDFAGFARTTFEYETKEVSGILNVESIPIHNGSSDFPPADGRDLPVKSMDDLLASSACSEKECLLQWGQLGGCVIKGYPCILSSDFLTKALHVTLMSAMAESLNFSRLRLGETFDAVNKDIDQESNPYTIDVIKTILEKYGEKVKDDDDCWQLNQKKVAVWYGIRALKKYASQSSIPPAEFLIKWKSTFPPYAPFDIEIEMLRGWFFRPTGSSLQYLPKNTLPSDIKERFMMLFKLQSQWDMDDIVPFVEELNSKGLKIDVFLMKYARKRRVGKKVIISSR</sequence>
<accession>A0A4C2E5Q6</accession>
<evidence type="ECO:0000313" key="3">
    <source>
        <dbReference type="EMBL" id="GCE99331.1"/>
    </source>
</evidence>
<comment type="caution">
    <text evidence="3">The sequence shown here is derived from an EMBL/GenBank/DDBJ whole genome shotgun (WGS) entry which is preliminary data.</text>
</comment>
<dbReference type="OrthoDB" id="276989at2759"/>
<dbReference type="GO" id="GO:0006260">
    <property type="term" value="P:DNA replication"/>
    <property type="evidence" value="ECO:0007669"/>
    <property type="project" value="UniProtKB-KW"/>
</dbReference>
<dbReference type="EMBL" id="BIMX01000009">
    <property type="protein sequence ID" value="GCE99331.1"/>
    <property type="molecule type" value="Genomic_DNA"/>
</dbReference>
<protein>
    <recommendedName>
        <fullName evidence="5">Sister chromatid cohesion protein DCC1</fullName>
    </recommendedName>
</protein>
<evidence type="ECO:0000256" key="1">
    <source>
        <dbReference type="ARBA" id="ARBA00007017"/>
    </source>
</evidence>
<dbReference type="InterPro" id="IPR019128">
    <property type="entry name" value="Dcc1"/>
</dbReference>
<evidence type="ECO:0000256" key="2">
    <source>
        <dbReference type="ARBA" id="ARBA00022705"/>
    </source>
</evidence>
<dbReference type="GO" id="GO:0000775">
    <property type="term" value="C:chromosome, centromeric region"/>
    <property type="evidence" value="ECO:0007669"/>
    <property type="project" value="TreeGrafter"/>
</dbReference>
<dbReference type="AlphaFoldDB" id="A0A4C2E5Q6"/>
<dbReference type="PANTHER" id="PTHR13395:SF6">
    <property type="entry name" value="SISTER CHROMATID COHESION PROTEIN DCC1"/>
    <property type="match status" value="1"/>
</dbReference>